<keyword evidence="3" id="KW-0443">Lipid metabolism</keyword>
<dbReference type="AlphaFoldDB" id="A0A1G7IKB1"/>
<dbReference type="SUPFAM" id="SSF53474">
    <property type="entry name" value="alpha/beta-Hydrolases"/>
    <property type="match status" value="1"/>
</dbReference>
<evidence type="ECO:0000256" key="3">
    <source>
        <dbReference type="ARBA" id="ARBA00023098"/>
    </source>
</evidence>
<keyword evidence="2" id="KW-0442">Lipid degradation</keyword>
<keyword evidence="4" id="KW-0732">Signal</keyword>
<feature type="signal peptide" evidence="4">
    <location>
        <begin position="1"/>
        <end position="26"/>
    </location>
</feature>
<evidence type="ECO:0000256" key="2">
    <source>
        <dbReference type="ARBA" id="ARBA00022963"/>
    </source>
</evidence>
<dbReference type="PANTHER" id="PTHR10272:SF0">
    <property type="entry name" value="PLATELET-ACTIVATING FACTOR ACETYLHYDROLASE"/>
    <property type="match status" value="1"/>
</dbReference>
<dbReference type="Proteomes" id="UP000182284">
    <property type="component" value="Unassembled WGS sequence"/>
</dbReference>
<dbReference type="Gene3D" id="3.40.50.1820">
    <property type="entry name" value="alpha/beta hydrolase"/>
    <property type="match status" value="1"/>
</dbReference>
<dbReference type="PANTHER" id="PTHR10272">
    <property type="entry name" value="PLATELET-ACTIVATING FACTOR ACETYLHYDROLASE"/>
    <property type="match status" value="1"/>
</dbReference>
<name>A0A1G7IKB1_9RHOB</name>
<dbReference type="GO" id="GO:0003847">
    <property type="term" value="F:1-alkyl-2-acetylglycerophosphocholine esterase activity"/>
    <property type="evidence" value="ECO:0007669"/>
    <property type="project" value="TreeGrafter"/>
</dbReference>
<evidence type="ECO:0000313" key="5">
    <source>
        <dbReference type="EMBL" id="SDF13167.1"/>
    </source>
</evidence>
<dbReference type="PIRSF" id="PIRSF031982">
    <property type="entry name" value="UCP031982_abhydr"/>
    <property type="match status" value="1"/>
</dbReference>
<organism evidence="5 6">
    <name type="scientific">Celeribacter baekdonensis</name>
    <dbReference type="NCBI Taxonomy" id="875171"/>
    <lineage>
        <taxon>Bacteria</taxon>
        <taxon>Pseudomonadati</taxon>
        <taxon>Pseudomonadota</taxon>
        <taxon>Alphaproteobacteria</taxon>
        <taxon>Rhodobacterales</taxon>
        <taxon>Roseobacteraceae</taxon>
        <taxon>Celeribacter</taxon>
    </lineage>
</organism>
<dbReference type="GO" id="GO:0016042">
    <property type="term" value="P:lipid catabolic process"/>
    <property type="evidence" value="ECO:0007669"/>
    <property type="project" value="UniProtKB-KW"/>
</dbReference>
<dbReference type="InterPro" id="IPR029058">
    <property type="entry name" value="AB_hydrolase_fold"/>
</dbReference>
<keyword evidence="1 5" id="KW-0378">Hydrolase</keyword>
<dbReference type="EMBL" id="FNBL01000002">
    <property type="protein sequence ID" value="SDF13167.1"/>
    <property type="molecule type" value="Genomic_DNA"/>
</dbReference>
<protein>
    <submittedName>
        <fullName evidence="5">Predicted dienelactone hydrolase</fullName>
    </submittedName>
</protein>
<feature type="chain" id="PRO_5010179455" evidence="4">
    <location>
        <begin position="27"/>
        <end position="344"/>
    </location>
</feature>
<evidence type="ECO:0000256" key="1">
    <source>
        <dbReference type="ARBA" id="ARBA00022801"/>
    </source>
</evidence>
<sequence>MTYFMPRLFALSPILSLALAASGAAADPAGYKAFTIYAPHHQRDMEGAVWSPTDGAGRSAVFAENPIFYGVDIVEDAPVLEGLHPVVVLSHGMGGTVRSLAWLASGLAEQGAVVISVNHPNSTWGDFDLAANLHHWTRVQDLSLALDTVMADPEFAGHLDINRVMVAGFSYGGWTALSMGGLRGNRAGYIAHCDSYGAASVHCGDVQAAGLDLTDVDETAWNASYADPRITHVSAIDPGLVWGVDSADVAGLSEHTRLIGLGAGADRLLAADFDTSGFAALLPDARIDRIVPATHFSAMPLCKPMGAAILAEEQDDPVCTDPEGTDRAQVHAEIIDHIWADLSR</sequence>
<gene>
    <name evidence="5" type="ORF">SAMN04488117_102365</name>
</gene>
<reference evidence="5 6" key="1">
    <citation type="submission" date="2016-10" db="EMBL/GenBank/DDBJ databases">
        <authorList>
            <person name="de Groot N.N."/>
        </authorList>
    </citation>
    <scope>NUCLEOTIDE SEQUENCE [LARGE SCALE GENOMIC DNA]</scope>
    <source>
        <strain evidence="5 6">DSM 27375</strain>
    </source>
</reference>
<dbReference type="InterPro" id="IPR016986">
    <property type="entry name" value="UCP031982_abhydr"/>
</dbReference>
<accession>A0A1G7IKB1</accession>
<evidence type="ECO:0000256" key="4">
    <source>
        <dbReference type="SAM" id="SignalP"/>
    </source>
</evidence>
<proteinExistence type="predicted"/>
<evidence type="ECO:0000313" key="6">
    <source>
        <dbReference type="Proteomes" id="UP000182284"/>
    </source>
</evidence>